<gene>
    <name evidence="12" type="ORF">HII31_12446</name>
</gene>
<dbReference type="PROSITE" id="PS00216">
    <property type="entry name" value="SUGAR_TRANSPORT_1"/>
    <property type="match status" value="1"/>
</dbReference>
<comment type="function">
    <text evidence="6">MFS transporter; part of the gene cluster that mediates the biosynthesis of cercosporin, a light-activated, non-host-selective toxin. The perylenequinone chromophore of cercosporin absorbs light energy to attain an electronically-activated triplet state and produces active oxygen species such as the hydroxyl radical, superoxide, hydrogen peroxide or singlet oxygen upon reaction with oxygen molecules. These reactive oxygen species cause damage to various cellular components including lipids, proteins and nucleic acids. Responsible for secretion and accumulation of cercosporin, but does not play any roles in self-protection against the toxicity of cercosporin.</text>
</comment>
<evidence type="ECO:0000256" key="6">
    <source>
        <dbReference type="ARBA" id="ARBA00053977"/>
    </source>
</evidence>
<feature type="transmembrane region" description="Helical" evidence="10">
    <location>
        <begin position="187"/>
        <end position="205"/>
    </location>
</feature>
<protein>
    <recommendedName>
        <fullName evidence="7">Cercosporin MFS transporter CTB4</fullName>
    </recommendedName>
    <alternativeName>
        <fullName evidence="8">Cercosporin toxin biosynthesis cluster protein 4</fullName>
    </alternativeName>
</protein>
<sequence length="501" mass="54844">MAAATSHSQVRDEEKDTEKQAIEEVLTDGVSSTPEPDPLLVTWEGEEDPANPLNWSTARKWTLTLLTSFGGLVCLMSSTMLAPALEEIADTLGTSQERANMTLSIFVLAYAFGPLILAPLAEVFGRRNVWLIASVWYTVWNLVCGFAKSNGLLLAARLMAGVGSSAEFAISNPVLGDLWKPEQRGHSFAIATFVPLLGPALGPVIGGAVANSIGYRWVFWILSVFDAGLIFVALFTFKETYGQLILHRKATRLATETGKPYFSTYGNHAEPLFIKLRNSLIRPTRFLVTQPTIQIAGLFLAFNYGTLFFVLTSYASLWTNDYHQTVSQSGLHYFALAIGYTIAAQGGARITDRVWKKLKAKAGGQTSPEYRVPLMLPGNILIPVGLLWYGWAAQARTHWIVVDLGAVIFGMGIILSTQACQQYVMESYREYVASAAAASQMLRSVFGFCFPLFAPALYARLGYGFGNTTIALVFVALAFPGPLVLWFFGARLRAYGAAHVR</sequence>
<feature type="domain" description="Major facilitator superfamily (MFS) profile" evidence="11">
    <location>
        <begin position="63"/>
        <end position="493"/>
    </location>
</feature>
<evidence type="ECO:0000256" key="8">
    <source>
        <dbReference type="ARBA" id="ARBA00077167"/>
    </source>
</evidence>
<dbReference type="GO" id="GO:0022857">
    <property type="term" value="F:transmembrane transporter activity"/>
    <property type="evidence" value="ECO:0007669"/>
    <property type="project" value="InterPro"/>
</dbReference>
<dbReference type="Gene3D" id="1.20.1250.20">
    <property type="entry name" value="MFS general substrate transporter like domains"/>
    <property type="match status" value="1"/>
</dbReference>
<feature type="transmembrane region" description="Helical" evidence="10">
    <location>
        <begin position="61"/>
        <end position="81"/>
    </location>
</feature>
<evidence type="ECO:0000256" key="4">
    <source>
        <dbReference type="ARBA" id="ARBA00023136"/>
    </source>
</evidence>
<feature type="transmembrane region" description="Helical" evidence="10">
    <location>
        <begin position="295"/>
        <end position="318"/>
    </location>
</feature>
<comment type="subcellular location">
    <subcellularLocation>
        <location evidence="1">Membrane</location>
        <topology evidence="1">Multi-pass membrane protein</topology>
    </subcellularLocation>
</comment>
<keyword evidence="2 10" id="KW-0812">Transmembrane</keyword>
<evidence type="ECO:0000256" key="7">
    <source>
        <dbReference type="ARBA" id="ARBA00069139"/>
    </source>
</evidence>
<evidence type="ECO:0000256" key="9">
    <source>
        <dbReference type="SAM" id="MobiDB-lite"/>
    </source>
</evidence>
<dbReference type="PANTHER" id="PTHR23502:SF60">
    <property type="entry name" value="MAJOR FACILITATOR SUPERFAMILY (MFS) PROFILE DOMAIN-CONTAINING PROTEIN-RELATED"/>
    <property type="match status" value="1"/>
</dbReference>
<name>A0A8H6R6W0_9PEZI</name>
<dbReference type="GO" id="GO:0042908">
    <property type="term" value="P:xenobiotic transport"/>
    <property type="evidence" value="ECO:0007669"/>
    <property type="project" value="UniProtKB-ARBA"/>
</dbReference>
<dbReference type="Proteomes" id="UP000660729">
    <property type="component" value="Unassembled WGS sequence"/>
</dbReference>
<comment type="similarity">
    <text evidence="5">Belongs to the major facilitator superfamily. CAR1 family.</text>
</comment>
<dbReference type="OrthoDB" id="6770063at2759"/>
<evidence type="ECO:0000256" key="5">
    <source>
        <dbReference type="ARBA" id="ARBA00038347"/>
    </source>
</evidence>
<feature type="transmembrane region" description="Helical" evidence="10">
    <location>
        <begin position="330"/>
        <end position="351"/>
    </location>
</feature>
<dbReference type="FunFam" id="1.20.1250.20:FF:000011">
    <property type="entry name" value="MFS multidrug transporter, putative"/>
    <property type="match status" value="1"/>
</dbReference>
<evidence type="ECO:0000256" key="2">
    <source>
        <dbReference type="ARBA" id="ARBA00022692"/>
    </source>
</evidence>
<dbReference type="EMBL" id="JABCIY010000261">
    <property type="protein sequence ID" value="KAF7186204.1"/>
    <property type="molecule type" value="Genomic_DNA"/>
</dbReference>
<dbReference type="GO" id="GO:0140115">
    <property type="term" value="P:export across plasma membrane"/>
    <property type="evidence" value="ECO:0007669"/>
    <property type="project" value="UniProtKB-ARBA"/>
</dbReference>
<feature type="transmembrane region" description="Helical" evidence="10">
    <location>
        <begin position="441"/>
        <end position="458"/>
    </location>
</feature>
<feature type="transmembrane region" description="Helical" evidence="10">
    <location>
        <begin position="101"/>
        <end position="121"/>
    </location>
</feature>
<dbReference type="InterPro" id="IPR036259">
    <property type="entry name" value="MFS_trans_sf"/>
</dbReference>
<feature type="compositionally biased region" description="Basic and acidic residues" evidence="9">
    <location>
        <begin position="9"/>
        <end position="22"/>
    </location>
</feature>
<organism evidence="12 13">
    <name type="scientific">Pseudocercospora fuligena</name>
    <dbReference type="NCBI Taxonomy" id="685502"/>
    <lineage>
        <taxon>Eukaryota</taxon>
        <taxon>Fungi</taxon>
        <taxon>Dikarya</taxon>
        <taxon>Ascomycota</taxon>
        <taxon>Pezizomycotina</taxon>
        <taxon>Dothideomycetes</taxon>
        <taxon>Dothideomycetidae</taxon>
        <taxon>Mycosphaerellales</taxon>
        <taxon>Mycosphaerellaceae</taxon>
        <taxon>Pseudocercospora</taxon>
    </lineage>
</organism>
<accession>A0A8H6R6W0</accession>
<evidence type="ECO:0000313" key="12">
    <source>
        <dbReference type="EMBL" id="KAF7186204.1"/>
    </source>
</evidence>
<evidence type="ECO:0000256" key="10">
    <source>
        <dbReference type="SAM" id="Phobius"/>
    </source>
</evidence>
<keyword evidence="4 10" id="KW-0472">Membrane</keyword>
<dbReference type="SUPFAM" id="SSF103473">
    <property type="entry name" value="MFS general substrate transporter"/>
    <property type="match status" value="1"/>
</dbReference>
<dbReference type="InterPro" id="IPR020846">
    <property type="entry name" value="MFS_dom"/>
</dbReference>
<feature type="transmembrane region" description="Helical" evidence="10">
    <location>
        <begin position="397"/>
        <end position="420"/>
    </location>
</feature>
<dbReference type="InterPro" id="IPR011701">
    <property type="entry name" value="MFS"/>
</dbReference>
<dbReference type="Pfam" id="PF07690">
    <property type="entry name" value="MFS_1"/>
    <property type="match status" value="1"/>
</dbReference>
<proteinExistence type="inferred from homology"/>
<feature type="transmembrane region" description="Helical" evidence="10">
    <location>
        <begin position="217"/>
        <end position="237"/>
    </location>
</feature>
<dbReference type="InterPro" id="IPR005829">
    <property type="entry name" value="Sugar_transporter_CS"/>
</dbReference>
<comment type="caution">
    <text evidence="12">The sequence shown here is derived from an EMBL/GenBank/DDBJ whole genome shotgun (WGS) entry which is preliminary data.</text>
</comment>
<dbReference type="PROSITE" id="PS50850">
    <property type="entry name" value="MFS"/>
    <property type="match status" value="1"/>
</dbReference>
<feature type="transmembrane region" description="Helical" evidence="10">
    <location>
        <begin position="470"/>
        <end position="488"/>
    </location>
</feature>
<feature type="region of interest" description="Disordered" evidence="9">
    <location>
        <begin position="1"/>
        <end position="45"/>
    </location>
</feature>
<feature type="transmembrane region" description="Helical" evidence="10">
    <location>
        <begin position="372"/>
        <end position="391"/>
    </location>
</feature>
<reference evidence="12" key="1">
    <citation type="submission" date="2020-04" db="EMBL/GenBank/DDBJ databases">
        <title>Draft genome resource of the tomato pathogen Pseudocercospora fuligena.</title>
        <authorList>
            <person name="Zaccaron A."/>
        </authorList>
    </citation>
    <scope>NUCLEOTIDE SEQUENCE</scope>
    <source>
        <strain evidence="12">PF001</strain>
    </source>
</reference>
<dbReference type="PANTHER" id="PTHR23502">
    <property type="entry name" value="MAJOR FACILITATOR SUPERFAMILY"/>
    <property type="match status" value="1"/>
</dbReference>
<evidence type="ECO:0000313" key="13">
    <source>
        <dbReference type="Proteomes" id="UP000660729"/>
    </source>
</evidence>
<evidence type="ECO:0000256" key="3">
    <source>
        <dbReference type="ARBA" id="ARBA00022989"/>
    </source>
</evidence>
<dbReference type="AlphaFoldDB" id="A0A8H6R6W0"/>
<evidence type="ECO:0000259" key="11">
    <source>
        <dbReference type="PROSITE" id="PS50850"/>
    </source>
</evidence>
<keyword evidence="13" id="KW-1185">Reference proteome</keyword>
<dbReference type="GO" id="GO:0016020">
    <property type="term" value="C:membrane"/>
    <property type="evidence" value="ECO:0007669"/>
    <property type="project" value="UniProtKB-SubCell"/>
</dbReference>
<evidence type="ECO:0000256" key="1">
    <source>
        <dbReference type="ARBA" id="ARBA00004141"/>
    </source>
</evidence>
<keyword evidence="3 10" id="KW-1133">Transmembrane helix</keyword>
<dbReference type="CDD" id="cd17323">
    <property type="entry name" value="MFS_Tpo1_MDR_like"/>
    <property type="match status" value="1"/>
</dbReference>